<dbReference type="EMBL" id="CP011110">
    <property type="protein sequence ID" value="AKA24276.1"/>
    <property type="molecule type" value="Genomic_DNA"/>
</dbReference>
<dbReference type="Proteomes" id="UP000032748">
    <property type="component" value="Chromosome"/>
</dbReference>
<dbReference type="KEGG" id="pcz:PCL1606_28250"/>
<protein>
    <submittedName>
        <fullName evidence="1">Uncharacterized protein</fullName>
    </submittedName>
</protein>
<gene>
    <name evidence="1" type="ORF">PCL1606_28250</name>
</gene>
<sequence>MVIVGVRQERRTSGGYALGRIGCRHSSQAGTQGQFPYWGTPP</sequence>
<reference evidence="1 2" key="1">
    <citation type="journal article" date="2015" name="Mol. Plant Microbe Interact.">
        <title>Comparative Genomic Analysis of Pseudomonas chlororaphis PCL1606 Reveals New Insight into Antifungal Compounds Involved in Biocontrol.</title>
        <authorList>
            <person name="Calderon C.E."/>
            <person name="Ramos C."/>
            <person name="de Vicente A."/>
            <person name="Cazorla F.M."/>
        </authorList>
    </citation>
    <scope>NUCLEOTIDE SEQUENCE [LARGE SCALE GENOMIC DNA]</scope>
    <source>
        <strain evidence="1 2">PCL1606</strain>
    </source>
</reference>
<proteinExistence type="predicted"/>
<name>A0A0D5XYY8_9PSED</name>
<dbReference type="AlphaFoldDB" id="A0A0D5XYY8"/>
<dbReference type="PATRIC" id="fig|587753.10.peg.2819"/>
<accession>A0A0D5XYY8</accession>
<evidence type="ECO:0000313" key="1">
    <source>
        <dbReference type="EMBL" id="AKA24276.1"/>
    </source>
</evidence>
<organism evidence="1 2">
    <name type="scientific">Pseudomonas chlororaphis</name>
    <dbReference type="NCBI Taxonomy" id="587753"/>
    <lineage>
        <taxon>Bacteria</taxon>
        <taxon>Pseudomonadati</taxon>
        <taxon>Pseudomonadota</taxon>
        <taxon>Gammaproteobacteria</taxon>
        <taxon>Pseudomonadales</taxon>
        <taxon>Pseudomonadaceae</taxon>
        <taxon>Pseudomonas</taxon>
    </lineage>
</organism>
<evidence type="ECO:0000313" key="2">
    <source>
        <dbReference type="Proteomes" id="UP000032748"/>
    </source>
</evidence>